<dbReference type="PROSITE" id="PS50238">
    <property type="entry name" value="RHOGAP"/>
    <property type="match status" value="1"/>
</dbReference>
<dbReference type="STRING" id="34508.A0A4U8UTJ2"/>
<evidence type="ECO:0000256" key="1">
    <source>
        <dbReference type="ARBA" id="ARBA00022443"/>
    </source>
</evidence>
<gene>
    <name evidence="7" type="ORF">L596_003705</name>
</gene>
<dbReference type="Pfam" id="PF00620">
    <property type="entry name" value="RhoGAP"/>
    <property type="match status" value="1"/>
</dbReference>
<organism evidence="7 8">
    <name type="scientific">Steinernema carpocapsae</name>
    <name type="common">Entomopathogenic nematode</name>
    <dbReference type="NCBI Taxonomy" id="34508"/>
    <lineage>
        <taxon>Eukaryota</taxon>
        <taxon>Metazoa</taxon>
        <taxon>Ecdysozoa</taxon>
        <taxon>Nematoda</taxon>
        <taxon>Chromadorea</taxon>
        <taxon>Rhabditida</taxon>
        <taxon>Tylenchina</taxon>
        <taxon>Panagrolaimomorpha</taxon>
        <taxon>Strongyloidoidea</taxon>
        <taxon>Steinernematidae</taxon>
        <taxon>Steinernema</taxon>
    </lineage>
</organism>
<dbReference type="AlphaFoldDB" id="A0A4U8UTJ2"/>
<evidence type="ECO:0000313" key="8">
    <source>
        <dbReference type="Proteomes" id="UP000298663"/>
    </source>
</evidence>
<dbReference type="Gene3D" id="1.10.555.10">
    <property type="entry name" value="Rho GTPase activation protein"/>
    <property type="match status" value="1"/>
</dbReference>
<dbReference type="SMART" id="SM00326">
    <property type="entry name" value="SH3"/>
    <property type="match status" value="1"/>
</dbReference>
<reference evidence="7 8" key="1">
    <citation type="journal article" date="2015" name="Genome Biol.">
        <title>Comparative genomics of Steinernema reveals deeply conserved gene regulatory networks.</title>
        <authorList>
            <person name="Dillman A.R."/>
            <person name="Macchietto M."/>
            <person name="Porter C.F."/>
            <person name="Rogers A."/>
            <person name="Williams B."/>
            <person name="Antoshechkin I."/>
            <person name="Lee M.M."/>
            <person name="Goodwin Z."/>
            <person name="Lu X."/>
            <person name="Lewis E.E."/>
            <person name="Goodrich-Blair H."/>
            <person name="Stock S.P."/>
            <person name="Adams B.J."/>
            <person name="Sternberg P.W."/>
            <person name="Mortazavi A."/>
        </authorList>
    </citation>
    <scope>NUCLEOTIDE SEQUENCE [LARGE SCALE GENOMIC DNA]</scope>
    <source>
        <strain evidence="7 8">ALL</strain>
    </source>
</reference>
<dbReference type="PANTHER" id="PTHR15729:SF10">
    <property type="entry name" value="GTPASE-ACTIVATING PROTEIN CDGAPR"/>
    <property type="match status" value="1"/>
</dbReference>
<keyword evidence="2" id="KW-0343">GTPase activation</keyword>
<reference evidence="7 8" key="2">
    <citation type="journal article" date="2019" name="G3 (Bethesda)">
        <title>Hybrid Assembly of the Genome of the Entomopathogenic Nematode Steinernema carpocapsae Identifies the X-Chromosome.</title>
        <authorList>
            <person name="Serra L."/>
            <person name="Macchietto M."/>
            <person name="Macias-Munoz A."/>
            <person name="McGill C.J."/>
            <person name="Rodriguez I.M."/>
            <person name="Rodriguez B."/>
            <person name="Murad R."/>
            <person name="Mortazavi A."/>
        </authorList>
    </citation>
    <scope>NUCLEOTIDE SEQUENCE [LARGE SCALE GENOMIC DNA]</scope>
    <source>
        <strain evidence="7 8">ALL</strain>
    </source>
</reference>
<feature type="domain" description="SH3" evidence="5">
    <location>
        <begin position="162"/>
        <end position="243"/>
    </location>
</feature>
<keyword evidence="8" id="KW-1185">Reference proteome</keyword>
<sequence>MSPVPHHRSASIFKLNECKHFHFFVVELGPIKVEFAGFKHVGDELSSNEGLLGWILYIDVESNKKRWRIQRSIRELIDFDYQLHRCVFDRKHSRLREVEDLIEDQRDSLNAADLYVQLSTYADRLSRLTGSVITCFPVLKFLELDSRGNHFVPAEYTPINTPAIAAAIVIRDYTAKTSDQLTIRIGDIVSVIEMNSPEQKSDNFWKAKLTISCASPHEPCFDNFLHQFEVGYLPSDCVKLFVGKCMIDEENRRGNERWERLKRSGLQAQRSLKKLLRTTNSFPRVFGVDLQKHLSETNQPIPAILVQCVETIERHGIVTGIYRQCGIQSNIRKLRSGFDSDNVPNLNDPAILHDIHCVSSLLKQYFRQLPNPLFTFELYSDLVSCFEKDSAQKVQQCRDIIHRLPPGHFSTAEYLMSHLSKMCSYTNFTDMTSRNLAIVWAPNLIRSPPMLLSSDSLLLHGLNVQTSLCNFLITNAKAIFMDDFSEISTPSTSEERTCLEVGNLNATAPPVLRSQTAPDLSNRDCVEINGGPSNLPPMFHTVLERPTRKISNHFLSWKRFMRGPSVDRSLFNLVGRKKNSSKVNEADDSEPIKWRRSNSTDAFKGVRNSESVISFVTRRADYLREKGWRSWFNRKLGKKSESSYDLPDDGEPHLVQIEMTPSCASPQLSSSVRSLQAACSSLSPVTNSAEIEPPSLALKPSSGSGEPSPLRRERRVVFQSDMSRSFEEVNQIIDHFKRDEKSDSEWPAPGDDDEDEDDRASSPSLCLDMSRYDNVSPSGGIRKREIPRFRYLEERNVAVSRVVEDFQPAFQQSSNISFVEMKPVNVAVPMNSNLHA</sequence>
<dbReference type="SUPFAM" id="SSF48350">
    <property type="entry name" value="GTPase activation domain, GAP"/>
    <property type="match status" value="1"/>
</dbReference>
<dbReference type="InterPro" id="IPR051576">
    <property type="entry name" value="PX-Rho_GAP"/>
</dbReference>
<protein>
    <recommendedName>
        <fullName evidence="9">Rho-GAP domain-containing protein</fullName>
    </recommendedName>
</protein>
<dbReference type="Proteomes" id="UP000298663">
    <property type="component" value="Chromosome X"/>
</dbReference>
<dbReference type="GO" id="GO:0005096">
    <property type="term" value="F:GTPase activator activity"/>
    <property type="evidence" value="ECO:0007669"/>
    <property type="project" value="UniProtKB-KW"/>
</dbReference>
<feature type="region of interest" description="Disordered" evidence="4">
    <location>
        <begin position="734"/>
        <end position="779"/>
    </location>
</feature>
<dbReference type="EMBL" id="CM016762">
    <property type="protein sequence ID" value="TMS36571.1"/>
    <property type="molecule type" value="Genomic_DNA"/>
</dbReference>
<dbReference type="OrthoDB" id="79452at2759"/>
<dbReference type="InterPro" id="IPR008936">
    <property type="entry name" value="Rho_GTPase_activation_prot"/>
</dbReference>
<dbReference type="PANTHER" id="PTHR15729">
    <property type="entry name" value="CDC42 GTPASE-ACTIVATING PROTEIN"/>
    <property type="match status" value="1"/>
</dbReference>
<keyword evidence="1 3" id="KW-0728">SH3 domain</keyword>
<evidence type="ECO:0000259" key="5">
    <source>
        <dbReference type="PROSITE" id="PS50002"/>
    </source>
</evidence>
<dbReference type="PROSITE" id="PS50002">
    <property type="entry name" value="SH3"/>
    <property type="match status" value="1"/>
</dbReference>
<dbReference type="SMART" id="SM00324">
    <property type="entry name" value="RhoGAP"/>
    <property type="match status" value="1"/>
</dbReference>
<evidence type="ECO:0000256" key="4">
    <source>
        <dbReference type="SAM" id="MobiDB-lite"/>
    </source>
</evidence>
<evidence type="ECO:0008006" key="9">
    <source>
        <dbReference type="Google" id="ProtNLM"/>
    </source>
</evidence>
<dbReference type="InterPro" id="IPR001452">
    <property type="entry name" value="SH3_domain"/>
</dbReference>
<dbReference type="Pfam" id="PF07653">
    <property type="entry name" value="SH3_2"/>
    <property type="match status" value="1"/>
</dbReference>
<evidence type="ECO:0000256" key="2">
    <source>
        <dbReference type="ARBA" id="ARBA00022468"/>
    </source>
</evidence>
<evidence type="ECO:0000313" key="7">
    <source>
        <dbReference type="EMBL" id="TMS36571.1"/>
    </source>
</evidence>
<dbReference type="Gene3D" id="2.30.30.40">
    <property type="entry name" value="SH3 Domains"/>
    <property type="match status" value="1"/>
</dbReference>
<evidence type="ECO:0000256" key="3">
    <source>
        <dbReference type="PROSITE-ProRule" id="PRU00192"/>
    </source>
</evidence>
<dbReference type="InterPro" id="IPR036028">
    <property type="entry name" value="SH3-like_dom_sf"/>
</dbReference>
<comment type="caution">
    <text evidence="7">The sequence shown here is derived from an EMBL/GenBank/DDBJ whole genome shotgun (WGS) entry which is preliminary data.</text>
</comment>
<name>A0A4U8UTJ2_STECR</name>
<dbReference type="SUPFAM" id="SSF50044">
    <property type="entry name" value="SH3-domain"/>
    <property type="match status" value="1"/>
</dbReference>
<accession>A0A4U8UTJ2</accession>
<feature type="region of interest" description="Disordered" evidence="4">
    <location>
        <begin position="685"/>
        <end position="712"/>
    </location>
</feature>
<proteinExistence type="predicted"/>
<evidence type="ECO:0000259" key="6">
    <source>
        <dbReference type="PROSITE" id="PS50238"/>
    </source>
</evidence>
<feature type="domain" description="Rho-GAP" evidence="6">
    <location>
        <begin position="288"/>
        <end position="480"/>
    </location>
</feature>
<dbReference type="GO" id="GO:0007264">
    <property type="term" value="P:small GTPase-mediated signal transduction"/>
    <property type="evidence" value="ECO:0007669"/>
    <property type="project" value="TreeGrafter"/>
</dbReference>
<dbReference type="InterPro" id="IPR000198">
    <property type="entry name" value="RhoGAP_dom"/>
</dbReference>
<feature type="compositionally biased region" description="Basic and acidic residues" evidence="4">
    <location>
        <begin position="734"/>
        <end position="744"/>
    </location>
</feature>
<dbReference type="EMBL" id="AZBU02000001">
    <property type="protein sequence ID" value="TMS36571.1"/>
    <property type="molecule type" value="Genomic_DNA"/>
</dbReference>